<proteinExistence type="predicted"/>
<organism evidence="2 3">
    <name type="scientific">Peronospora matthiolae</name>
    <dbReference type="NCBI Taxonomy" id="2874970"/>
    <lineage>
        <taxon>Eukaryota</taxon>
        <taxon>Sar</taxon>
        <taxon>Stramenopiles</taxon>
        <taxon>Oomycota</taxon>
        <taxon>Peronosporomycetes</taxon>
        <taxon>Peronosporales</taxon>
        <taxon>Peronosporaceae</taxon>
        <taxon>Peronospora</taxon>
    </lineage>
</organism>
<protein>
    <submittedName>
        <fullName evidence="2">Uncharacterized protein</fullName>
    </submittedName>
</protein>
<evidence type="ECO:0000313" key="2">
    <source>
        <dbReference type="EMBL" id="CAK7894514.1"/>
    </source>
</evidence>
<reference evidence="2" key="1">
    <citation type="submission" date="2024-01" db="EMBL/GenBank/DDBJ databases">
        <authorList>
            <person name="Webb A."/>
        </authorList>
    </citation>
    <scope>NUCLEOTIDE SEQUENCE</scope>
    <source>
        <strain evidence="2">Pm1</strain>
    </source>
</reference>
<dbReference type="Proteomes" id="UP001162060">
    <property type="component" value="Unassembled WGS sequence"/>
</dbReference>
<evidence type="ECO:0000256" key="1">
    <source>
        <dbReference type="SAM" id="MobiDB-lite"/>
    </source>
</evidence>
<dbReference type="AlphaFoldDB" id="A0AAV1SZL8"/>
<comment type="caution">
    <text evidence="2">The sequence shown here is derived from an EMBL/GenBank/DDBJ whole genome shotgun (WGS) entry which is preliminary data.</text>
</comment>
<name>A0AAV1SZL8_9STRA</name>
<evidence type="ECO:0000313" key="3">
    <source>
        <dbReference type="Proteomes" id="UP001162060"/>
    </source>
</evidence>
<feature type="compositionally biased region" description="Basic residues" evidence="1">
    <location>
        <begin position="1"/>
        <end position="10"/>
    </location>
</feature>
<accession>A0AAV1SZL8</accession>
<feature type="compositionally biased region" description="Basic and acidic residues" evidence="1">
    <location>
        <begin position="22"/>
        <end position="31"/>
    </location>
</feature>
<feature type="compositionally biased region" description="Polar residues" evidence="1">
    <location>
        <begin position="37"/>
        <end position="46"/>
    </location>
</feature>
<feature type="compositionally biased region" description="Basic and acidic residues" evidence="1">
    <location>
        <begin position="68"/>
        <end position="81"/>
    </location>
</feature>
<feature type="region of interest" description="Disordered" evidence="1">
    <location>
        <begin position="1"/>
        <end position="81"/>
    </location>
</feature>
<gene>
    <name evidence="2" type="ORF">PM001_LOCUS816</name>
</gene>
<sequence>MLHVHARNQKKAGQADGAESSSVERRREQVKEAASARWNSQRTSYDSHTHALPAQLAANDVSVVGGKRKSEGIGTDKIRPR</sequence>
<dbReference type="EMBL" id="CAKLBY020000004">
    <property type="protein sequence ID" value="CAK7894514.1"/>
    <property type="molecule type" value="Genomic_DNA"/>
</dbReference>